<evidence type="ECO:0000313" key="2">
    <source>
        <dbReference type="EMBL" id="KUP05233.1"/>
    </source>
</evidence>
<dbReference type="PATRIC" id="fig|1150625.3.peg.2810"/>
<dbReference type="STRING" id="1150625.Q75_13345"/>
<keyword evidence="1" id="KW-0472">Membrane</keyword>
<feature type="transmembrane region" description="Helical" evidence="1">
    <location>
        <begin position="43"/>
        <end position="64"/>
    </location>
</feature>
<sequence length="192" mass="22679">MTWYSIGAFTFPATWAAGLFAVLIACSWVWFKQKEQWPLFSDSLFWFFLIWKLSPLLFDFHTSLAHPFTLLYYFGDVKGVTVAFLVAFTILFVKSKPWPQKVWLMPLFLLLFSYKSSLLFFDDYTLSEVLILLLFLYWFLVESNKFLVVTTFYGIALLFSVMQRDILLGELIYLIISVLFLLVNGRRQVYEK</sequence>
<organism evidence="2 3">
    <name type="scientific">Bacillus coahuilensis p1.1.43</name>
    <dbReference type="NCBI Taxonomy" id="1150625"/>
    <lineage>
        <taxon>Bacteria</taxon>
        <taxon>Bacillati</taxon>
        <taxon>Bacillota</taxon>
        <taxon>Bacilli</taxon>
        <taxon>Bacillales</taxon>
        <taxon>Bacillaceae</taxon>
        <taxon>Bacillus</taxon>
    </lineage>
</organism>
<gene>
    <name evidence="2" type="ORF">Q75_13345</name>
</gene>
<name>A0A147K5Z1_9BACI</name>
<dbReference type="EMBL" id="LDYG01000042">
    <property type="protein sequence ID" value="KUP05233.1"/>
    <property type="molecule type" value="Genomic_DNA"/>
</dbReference>
<evidence type="ECO:0000256" key="1">
    <source>
        <dbReference type="SAM" id="Phobius"/>
    </source>
</evidence>
<protein>
    <submittedName>
        <fullName evidence="2">Uncharacterized protein</fullName>
    </submittedName>
</protein>
<keyword evidence="1" id="KW-1133">Transmembrane helix</keyword>
<feature type="transmembrane region" description="Helical" evidence="1">
    <location>
        <begin position="133"/>
        <end position="159"/>
    </location>
</feature>
<dbReference type="AlphaFoldDB" id="A0A147K5Z1"/>
<feature type="transmembrane region" description="Helical" evidence="1">
    <location>
        <begin position="166"/>
        <end position="183"/>
    </location>
</feature>
<dbReference type="RefSeq" id="WP_059351637.1">
    <property type="nucleotide sequence ID" value="NZ_LDYG01000042.1"/>
</dbReference>
<dbReference type="OrthoDB" id="2427847at2"/>
<feature type="transmembrane region" description="Helical" evidence="1">
    <location>
        <begin position="102"/>
        <end position="121"/>
    </location>
</feature>
<proteinExistence type="predicted"/>
<feature type="transmembrane region" description="Helical" evidence="1">
    <location>
        <begin position="70"/>
        <end position="93"/>
    </location>
</feature>
<reference evidence="2 3" key="1">
    <citation type="journal article" date="2016" name="Front. Microbiol.">
        <title>Microevolution Analysis of Bacillus coahuilensis Unveils Differences in Phosphorus Acquisition Strategies and Their Regulation.</title>
        <authorList>
            <person name="Gomez-Lunar Z."/>
            <person name="Hernandez-Gonzalez I."/>
            <person name="Rodriguez-Torres M.D."/>
            <person name="Souza V."/>
            <person name="Olmedo-Alvarez G."/>
        </authorList>
    </citation>
    <scope>NUCLEOTIDE SEQUENCE [LARGE SCALE GENOMIC DNA]</scope>
    <source>
        <strain evidence="3">p1.1.43</strain>
    </source>
</reference>
<dbReference type="Proteomes" id="UP000074108">
    <property type="component" value="Unassembled WGS sequence"/>
</dbReference>
<comment type="caution">
    <text evidence="2">The sequence shown here is derived from an EMBL/GenBank/DDBJ whole genome shotgun (WGS) entry which is preliminary data.</text>
</comment>
<keyword evidence="3" id="KW-1185">Reference proteome</keyword>
<accession>A0A147K5Z1</accession>
<evidence type="ECO:0000313" key="3">
    <source>
        <dbReference type="Proteomes" id="UP000074108"/>
    </source>
</evidence>
<keyword evidence="1" id="KW-0812">Transmembrane</keyword>
<feature type="transmembrane region" description="Helical" evidence="1">
    <location>
        <begin position="6"/>
        <end position="31"/>
    </location>
</feature>